<sequence length="387" mass="40398">MLFCVSVPLSATIYRLPVLAAFGVGILQCGSLPLSIIAPRWATASWIAGTSAFIAFGTAAPGAPWPLAVPGLLGLCALLILLGLRQPIVVGIAAWALAAVASLQVLLYAGFGAAKIATVDGIVANLVTSTAVSAVALLLAYLLAQREDMRGELVAERQQSAAEQQRRVLVEERTRIARELHDVVAHSMSVIQVQASSAPYRLPQLDDATRGEFAEIAASARSAMHEMRRLLGVLRSEDAAGEAMPQPGLPQIVDLVPAVERAGVTVTVDIAPELPGEGIASTAAYRIAQESLSNVVRHAPDSHARVLAELVNNAIVLCVENDAPPGGTPSAPAAGGGHGLVGMRERCSMLGGTMHAAPTPRADSACWPRCRSRHPLPPRGFGRVAFS</sequence>
<evidence type="ECO:0000256" key="7">
    <source>
        <dbReference type="ARBA" id="ARBA00022840"/>
    </source>
</evidence>
<dbReference type="Proteomes" id="UP000058305">
    <property type="component" value="Chromosome"/>
</dbReference>
<dbReference type="Pfam" id="PF07730">
    <property type="entry name" value="HisKA_3"/>
    <property type="match status" value="1"/>
</dbReference>
<feature type="transmembrane region" description="Helical" evidence="9">
    <location>
        <begin position="89"/>
        <end position="110"/>
    </location>
</feature>
<dbReference type="GO" id="GO:0016020">
    <property type="term" value="C:membrane"/>
    <property type="evidence" value="ECO:0007669"/>
    <property type="project" value="InterPro"/>
</dbReference>
<keyword evidence="3" id="KW-0597">Phosphoprotein</keyword>
<comment type="catalytic activity">
    <reaction evidence="1">
        <text>ATP + protein L-histidine = ADP + protein N-phospho-L-histidine.</text>
        <dbReference type="EC" id="2.7.13.3"/>
    </reaction>
</comment>
<dbReference type="CDD" id="cd16917">
    <property type="entry name" value="HATPase_UhpB-NarQ-NarX-like"/>
    <property type="match status" value="1"/>
</dbReference>
<evidence type="ECO:0000313" key="12">
    <source>
        <dbReference type="Proteomes" id="UP000058305"/>
    </source>
</evidence>
<feature type="transmembrane region" description="Helical" evidence="9">
    <location>
        <begin position="65"/>
        <end position="82"/>
    </location>
</feature>
<dbReference type="Gene3D" id="3.30.565.10">
    <property type="entry name" value="Histidine kinase-like ATPase, C-terminal domain"/>
    <property type="match status" value="1"/>
</dbReference>
<reference evidence="11 12" key="1">
    <citation type="journal article" date="2016" name="J. Biotechnol.">
        <title>First complete genome sequence of a species in the genus Microterricola, an extremophilic cold active enzyme producing bacterial strain ERGS5:02 isolated from Sikkim Himalaya.</title>
        <authorList>
            <person name="Himanshu"/>
            <person name="Swarnkar M.K."/>
            <person name="Singh D."/>
            <person name="Kumar R."/>
        </authorList>
    </citation>
    <scope>NUCLEOTIDE SEQUENCE [LARGE SCALE GENOMIC DNA]</scope>
    <source>
        <strain evidence="11 12">ERGS5:02</strain>
    </source>
</reference>
<keyword evidence="9" id="KW-0472">Membrane</keyword>
<keyword evidence="9" id="KW-1133">Transmembrane helix</keyword>
<feature type="transmembrane region" description="Helical" evidence="9">
    <location>
        <begin position="12"/>
        <end position="34"/>
    </location>
</feature>
<keyword evidence="5" id="KW-0547">Nucleotide-binding</keyword>
<dbReference type="Gene3D" id="1.20.5.1930">
    <property type="match status" value="1"/>
</dbReference>
<keyword evidence="12" id="KW-1185">Reference proteome</keyword>
<dbReference type="SUPFAM" id="SSF55874">
    <property type="entry name" value="ATPase domain of HSP90 chaperone/DNA topoisomerase II/histidine kinase"/>
    <property type="match status" value="1"/>
</dbReference>
<evidence type="ECO:0000256" key="6">
    <source>
        <dbReference type="ARBA" id="ARBA00022777"/>
    </source>
</evidence>
<evidence type="ECO:0000256" key="5">
    <source>
        <dbReference type="ARBA" id="ARBA00022741"/>
    </source>
</evidence>
<dbReference type="GO" id="GO:0000155">
    <property type="term" value="F:phosphorelay sensor kinase activity"/>
    <property type="evidence" value="ECO:0007669"/>
    <property type="project" value="InterPro"/>
</dbReference>
<keyword evidence="7" id="KW-0067">ATP-binding</keyword>
<evidence type="ECO:0000259" key="10">
    <source>
        <dbReference type="Pfam" id="PF07730"/>
    </source>
</evidence>
<evidence type="ECO:0000256" key="1">
    <source>
        <dbReference type="ARBA" id="ARBA00000085"/>
    </source>
</evidence>
<evidence type="ECO:0000256" key="4">
    <source>
        <dbReference type="ARBA" id="ARBA00022679"/>
    </source>
</evidence>
<name>A0A0Y0N0S9_9MICO</name>
<organism evidence="11 12">
    <name type="scientific">Microterricola viridarii</name>
    <dbReference type="NCBI Taxonomy" id="412690"/>
    <lineage>
        <taxon>Bacteria</taxon>
        <taxon>Bacillati</taxon>
        <taxon>Actinomycetota</taxon>
        <taxon>Actinomycetes</taxon>
        <taxon>Micrococcales</taxon>
        <taxon>Microbacteriaceae</taxon>
        <taxon>Microterricola</taxon>
    </lineage>
</organism>
<feature type="transmembrane region" description="Helical" evidence="9">
    <location>
        <begin position="122"/>
        <end position="144"/>
    </location>
</feature>
<feature type="transmembrane region" description="Helical" evidence="9">
    <location>
        <begin position="41"/>
        <end position="59"/>
    </location>
</feature>
<keyword evidence="6" id="KW-0418">Kinase</keyword>
<keyword evidence="9" id="KW-0812">Transmembrane</keyword>
<dbReference type="GO" id="GO:0005524">
    <property type="term" value="F:ATP binding"/>
    <property type="evidence" value="ECO:0007669"/>
    <property type="project" value="UniProtKB-KW"/>
</dbReference>
<dbReference type="InterPro" id="IPR011712">
    <property type="entry name" value="Sig_transdc_His_kin_sub3_dim/P"/>
</dbReference>
<gene>
    <name evidence="11" type="ORF">AWU67_00020</name>
</gene>
<dbReference type="AlphaFoldDB" id="A0A0Y0N0S9"/>
<dbReference type="PANTHER" id="PTHR24421">
    <property type="entry name" value="NITRATE/NITRITE SENSOR PROTEIN NARX-RELATED"/>
    <property type="match status" value="1"/>
</dbReference>
<dbReference type="GO" id="GO:0046983">
    <property type="term" value="F:protein dimerization activity"/>
    <property type="evidence" value="ECO:0007669"/>
    <property type="project" value="InterPro"/>
</dbReference>
<dbReference type="KEGG" id="mvd:AWU67_00020"/>
<dbReference type="PANTHER" id="PTHR24421:SF10">
    <property type="entry name" value="NITRATE_NITRITE SENSOR PROTEIN NARQ"/>
    <property type="match status" value="1"/>
</dbReference>
<dbReference type="EMBL" id="CP014145">
    <property type="protein sequence ID" value="AMB57507.1"/>
    <property type="molecule type" value="Genomic_DNA"/>
</dbReference>
<keyword evidence="4" id="KW-0808">Transferase</keyword>
<feature type="domain" description="Signal transduction histidine kinase subgroup 3 dimerisation and phosphoacceptor" evidence="10">
    <location>
        <begin position="172"/>
        <end position="237"/>
    </location>
</feature>
<evidence type="ECO:0000256" key="8">
    <source>
        <dbReference type="ARBA" id="ARBA00023012"/>
    </source>
</evidence>
<protein>
    <recommendedName>
        <fullName evidence="2">histidine kinase</fullName>
        <ecNumber evidence="2">2.7.13.3</ecNumber>
    </recommendedName>
</protein>
<keyword evidence="8" id="KW-0902">Two-component regulatory system</keyword>
<evidence type="ECO:0000256" key="2">
    <source>
        <dbReference type="ARBA" id="ARBA00012438"/>
    </source>
</evidence>
<evidence type="ECO:0000256" key="3">
    <source>
        <dbReference type="ARBA" id="ARBA00022553"/>
    </source>
</evidence>
<dbReference type="EC" id="2.7.13.3" evidence="2"/>
<dbReference type="InterPro" id="IPR050482">
    <property type="entry name" value="Sensor_HK_TwoCompSys"/>
</dbReference>
<evidence type="ECO:0000313" key="11">
    <source>
        <dbReference type="EMBL" id="AMB57507.1"/>
    </source>
</evidence>
<reference evidence="12" key="2">
    <citation type="submission" date="2016-01" db="EMBL/GenBank/DDBJ databases">
        <title>First complete genome sequence of a species in the genus Microterricola, an extremophilic cold active enzyme producing strain ERGS5:02 isolated from Sikkim Himalaya.</title>
        <authorList>
            <person name="Kumar R."/>
            <person name="Singh D."/>
            <person name="Swarnkar M.K."/>
        </authorList>
    </citation>
    <scope>NUCLEOTIDE SEQUENCE [LARGE SCALE GENOMIC DNA]</scope>
    <source>
        <strain evidence="12">ERGS5:02</strain>
    </source>
</reference>
<accession>A0A0Y0N0S9</accession>
<proteinExistence type="predicted"/>
<evidence type="ECO:0000256" key="9">
    <source>
        <dbReference type="SAM" id="Phobius"/>
    </source>
</evidence>
<dbReference type="InterPro" id="IPR036890">
    <property type="entry name" value="HATPase_C_sf"/>
</dbReference>